<dbReference type="Proteomes" id="UP000597762">
    <property type="component" value="Unassembled WGS sequence"/>
</dbReference>
<feature type="transmembrane region" description="Helical" evidence="1">
    <location>
        <begin position="37"/>
        <end position="54"/>
    </location>
</feature>
<keyword evidence="1" id="KW-1133">Transmembrane helix</keyword>
<feature type="transmembrane region" description="Helical" evidence="1">
    <location>
        <begin position="229"/>
        <end position="249"/>
    </location>
</feature>
<protein>
    <submittedName>
        <fullName evidence="2">Uncharacterized protein</fullName>
    </submittedName>
</protein>
<dbReference type="AlphaFoldDB" id="A0A812EBW4"/>
<evidence type="ECO:0000313" key="2">
    <source>
        <dbReference type="EMBL" id="CAE1319412.1"/>
    </source>
</evidence>
<evidence type="ECO:0000313" key="3">
    <source>
        <dbReference type="Proteomes" id="UP000597762"/>
    </source>
</evidence>
<feature type="transmembrane region" description="Helical" evidence="1">
    <location>
        <begin position="295"/>
        <end position="311"/>
    </location>
</feature>
<gene>
    <name evidence="2" type="ORF">SPHA_69829</name>
</gene>
<keyword evidence="1" id="KW-0472">Membrane</keyword>
<comment type="caution">
    <text evidence="2">The sequence shown here is derived from an EMBL/GenBank/DDBJ whole genome shotgun (WGS) entry which is preliminary data.</text>
</comment>
<feature type="transmembrane region" description="Helical" evidence="1">
    <location>
        <begin position="202"/>
        <end position="223"/>
    </location>
</feature>
<sequence length="312" mass="37134">MTERSVKSDTRFLSFNSILPLFYKPHFQVSIYLQHRLAFFSVILSFLHTLLLLLNLPLPSLMIPLYLYFSSSTFFYHSPLSFPTLLIIPRFPFFLLLPSLYYSLCFPLFIVLYHSLILLLSHYVIFFPFFCFLPPFFIILFFFRNPLTHISILLLLLLLSFLHLFFIIYHVLNRFPFLCTLLYFFHTFTTSPSLFFSYPQFIIIFFLSFSFLRFAFISFLFSFPTRLPIHFLLSLLPPLLSVYYFFIFYSLTLPISLYPSFLLPHFLTTLSFLLLLSVITLFAILRFFVQPTHTPPLYHSFLLLLILLLLLS</sequence>
<feature type="transmembrane region" description="Helical" evidence="1">
    <location>
        <begin position="125"/>
        <end position="143"/>
    </location>
</feature>
<reference evidence="2" key="1">
    <citation type="submission" date="2021-01" db="EMBL/GenBank/DDBJ databases">
        <authorList>
            <person name="Li R."/>
            <person name="Bekaert M."/>
        </authorList>
    </citation>
    <scope>NUCLEOTIDE SEQUENCE</scope>
    <source>
        <strain evidence="2">Farmed</strain>
    </source>
</reference>
<dbReference type="EMBL" id="CAHIKZ030005106">
    <property type="protein sequence ID" value="CAE1319412.1"/>
    <property type="molecule type" value="Genomic_DNA"/>
</dbReference>
<feature type="transmembrane region" description="Helical" evidence="1">
    <location>
        <begin position="100"/>
        <end position="119"/>
    </location>
</feature>
<feature type="transmembrane region" description="Helical" evidence="1">
    <location>
        <begin position="150"/>
        <end position="169"/>
    </location>
</feature>
<keyword evidence="3" id="KW-1185">Reference proteome</keyword>
<feature type="transmembrane region" description="Helical" evidence="1">
    <location>
        <begin position="66"/>
        <end position="88"/>
    </location>
</feature>
<feature type="transmembrane region" description="Helical" evidence="1">
    <location>
        <begin position="261"/>
        <end position="289"/>
    </location>
</feature>
<accession>A0A812EBW4</accession>
<keyword evidence="1" id="KW-0812">Transmembrane</keyword>
<evidence type="ECO:0000256" key="1">
    <source>
        <dbReference type="SAM" id="Phobius"/>
    </source>
</evidence>
<organism evidence="2 3">
    <name type="scientific">Acanthosepion pharaonis</name>
    <name type="common">Pharaoh cuttlefish</name>
    <name type="synonym">Sepia pharaonis</name>
    <dbReference type="NCBI Taxonomy" id="158019"/>
    <lineage>
        <taxon>Eukaryota</taxon>
        <taxon>Metazoa</taxon>
        <taxon>Spiralia</taxon>
        <taxon>Lophotrochozoa</taxon>
        <taxon>Mollusca</taxon>
        <taxon>Cephalopoda</taxon>
        <taxon>Coleoidea</taxon>
        <taxon>Decapodiformes</taxon>
        <taxon>Sepiida</taxon>
        <taxon>Sepiina</taxon>
        <taxon>Sepiidae</taxon>
        <taxon>Acanthosepion</taxon>
    </lineage>
</organism>
<proteinExistence type="predicted"/>
<name>A0A812EBW4_ACAPH</name>